<dbReference type="InterPro" id="IPR001958">
    <property type="entry name" value="Tet-R_TetA/multi-R_MdtG-like"/>
</dbReference>
<evidence type="ECO:0000256" key="5">
    <source>
        <dbReference type="ARBA" id="ARBA00023136"/>
    </source>
</evidence>
<feature type="domain" description="Major facilitator superfamily (MFS) profile" evidence="7">
    <location>
        <begin position="1"/>
        <end position="385"/>
    </location>
</feature>
<keyword evidence="9" id="KW-1185">Reference proteome</keyword>
<accession>D8M9L7</accession>
<evidence type="ECO:0000256" key="1">
    <source>
        <dbReference type="ARBA" id="ARBA00004141"/>
    </source>
</evidence>
<evidence type="ECO:0000256" key="2">
    <source>
        <dbReference type="ARBA" id="ARBA00004236"/>
    </source>
</evidence>
<organism evidence="8">
    <name type="scientific">Blastocystis hominis</name>
    <dbReference type="NCBI Taxonomy" id="12968"/>
    <lineage>
        <taxon>Eukaryota</taxon>
        <taxon>Sar</taxon>
        <taxon>Stramenopiles</taxon>
        <taxon>Bigyra</taxon>
        <taxon>Opalozoa</taxon>
        <taxon>Opalinata</taxon>
        <taxon>Blastocystidae</taxon>
        <taxon>Blastocystis</taxon>
    </lineage>
</organism>
<name>D8M9L7_BLAHO</name>
<feature type="transmembrane region" description="Helical" evidence="6">
    <location>
        <begin position="338"/>
        <end position="365"/>
    </location>
</feature>
<dbReference type="InParanoid" id="D8M9L7"/>
<reference evidence="8" key="1">
    <citation type="submission" date="2010-02" db="EMBL/GenBank/DDBJ databases">
        <title>Sequencing and annotation of the Blastocystis hominis genome.</title>
        <authorList>
            <person name="Wincker P."/>
        </authorList>
    </citation>
    <scope>NUCLEOTIDE SEQUENCE</scope>
    <source>
        <strain evidence="8">Singapore isolate B</strain>
    </source>
</reference>
<dbReference type="Pfam" id="PF07690">
    <property type="entry name" value="MFS_1"/>
    <property type="match status" value="1"/>
</dbReference>
<evidence type="ECO:0000313" key="8">
    <source>
        <dbReference type="EMBL" id="CBK24756.2"/>
    </source>
</evidence>
<feature type="transmembrane region" description="Helical" evidence="6">
    <location>
        <begin position="313"/>
        <end position="332"/>
    </location>
</feature>
<dbReference type="RefSeq" id="XP_012898804.1">
    <property type="nucleotide sequence ID" value="XM_013043350.1"/>
</dbReference>
<proteinExistence type="predicted"/>
<feature type="transmembrane region" description="Helical" evidence="6">
    <location>
        <begin position="160"/>
        <end position="182"/>
    </location>
</feature>
<evidence type="ECO:0000313" key="9">
    <source>
        <dbReference type="Proteomes" id="UP000008312"/>
    </source>
</evidence>
<dbReference type="SUPFAM" id="SSF103473">
    <property type="entry name" value="MFS general substrate transporter"/>
    <property type="match status" value="1"/>
</dbReference>
<feature type="transmembrane region" description="Helical" evidence="6">
    <location>
        <begin position="79"/>
        <end position="103"/>
    </location>
</feature>
<dbReference type="InterPro" id="IPR036259">
    <property type="entry name" value="MFS_trans_sf"/>
</dbReference>
<gene>
    <name evidence="8" type="ORF">GSBLH_T00004455001</name>
</gene>
<protein>
    <submittedName>
        <fullName evidence="8">Tetracycline resistance protein</fullName>
    </submittedName>
</protein>
<dbReference type="PRINTS" id="PR01035">
    <property type="entry name" value="TCRTETA"/>
</dbReference>
<evidence type="ECO:0000256" key="6">
    <source>
        <dbReference type="SAM" id="Phobius"/>
    </source>
</evidence>
<dbReference type="GO" id="GO:0022857">
    <property type="term" value="F:transmembrane transporter activity"/>
    <property type="evidence" value="ECO:0007669"/>
    <property type="project" value="InterPro"/>
</dbReference>
<dbReference type="GO" id="GO:0016020">
    <property type="term" value="C:membrane"/>
    <property type="evidence" value="ECO:0007669"/>
    <property type="project" value="UniProtKB-SubCell"/>
</dbReference>
<dbReference type="EMBL" id="FN668689">
    <property type="protein sequence ID" value="CBK24756.2"/>
    <property type="molecule type" value="Genomic_DNA"/>
</dbReference>
<feature type="transmembrane region" description="Helical" evidence="6">
    <location>
        <begin position="44"/>
        <end position="67"/>
    </location>
</feature>
<keyword evidence="3 6" id="KW-0812">Transmembrane</keyword>
<comment type="subcellular location">
    <subcellularLocation>
        <location evidence="2">Cell membrane</location>
    </subcellularLocation>
    <subcellularLocation>
        <location evidence="1">Membrane</location>
        <topology evidence="1">Multi-pass membrane protein</topology>
    </subcellularLocation>
</comment>
<dbReference type="PROSITE" id="PS50850">
    <property type="entry name" value="MFS"/>
    <property type="match status" value="1"/>
</dbReference>
<dbReference type="InterPro" id="IPR020846">
    <property type="entry name" value="MFS_dom"/>
</dbReference>
<dbReference type="AlphaFoldDB" id="D8M9L7"/>
<dbReference type="Proteomes" id="UP000008312">
    <property type="component" value="Unassembled WGS sequence"/>
</dbReference>
<keyword evidence="4 6" id="KW-1133">Transmembrane helix</keyword>
<dbReference type="PANTHER" id="PTHR23507">
    <property type="entry name" value="ZGC:174356"/>
    <property type="match status" value="1"/>
</dbReference>
<sequence>MLTTAGRNRSRFHLYVVSIACQTGFSIILPLVPFVNEVLNTTSLQYSLTFSGYYLSMILSSIIFGALSDRIGRRMAIVVSLFGLTLGSVVCYTTSNVYVFIAARVATGLMDNMVALGQAYMADITPLRERPRYFAQLESVMNFTQCIGPLVGGILSKVDLYIPLYLAIVLYAFSFVYAFFLLPESVYSVVEKKEILATFNRVNQSDRGRTSLLDMEESQRIQEEFLKQMRKQEMERMKNAKLTMNYLIVIAIIGEFCNKWVFSIFDTVVSIYGMEHFQLDAFMFGVMSCIGSLVNMVQTGWLFTFLIHKDFSIPTMASWAGIVGALAMFLCVAQDKNIFILGGIVIIVAYGFAAPAPPAIVSVGLRPGIEGRRRVTTTHKERRCR</sequence>
<keyword evidence="5 6" id="KW-0472">Membrane</keyword>
<feature type="transmembrane region" description="Helical" evidence="6">
    <location>
        <begin position="12"/>
        <end position="32"/>
    </location>
</feature>
<feature type="transmembrane region" description="Helical" evidence="6">
    <location>
        <begin position="244"/>
        <end position="262"/>
    </location>
</feature>
<dbReference type="InterPro" id="IPR011701">
    <property type="entry name" value="MFS"/>
</dbReference>
<evidence type="ECO:0000256" key="4">
    <source>
        <dbReference type="ARBA" id="ARBA00022989"/>
    </source>
</evidence>
<dbReference type="OrthoDB" id="10262656at2759"/>
<dbReference type="GeneID" id="24921480"/>
<dbReference type="Gene3D" id="1.20.1250.20">
    <property type="entry name" value="MFS general substrate transporter like domains"/>
    <property type="match status" value="1"/>
</dbReference>
<feature type="transmembrane region" description="Helical" evidence="6">
    <location>
        <begin position="282"/>
        <end position="306"/>
    </location>
</feature>
<evidence type="ECO:0000256" key="3">
    <source>
        <dbReference type="ARBA" id="ARBA00022692"/>
    </source>
</evidence>
<dbReference type="OMA" id="ERPRYFA"/>
<dbReference type="PANTHER" id="PTHR23507:SF1">
    <property type="entry name" value="FI18259P1-RELATED"/>
    <property type="match status" value="1"/>
</dbReference>
<evidence type="ECO:0000259" key="7">
    <source>
        <dbReference type="PROSITE" id="PS50850"/>
    </source>
</evidence>